<dbReference type="SUPFAM" id="SSF52743">
    <property type="entry name" value="Subtilisin-like"/>
    <property type="match status" value="1"/>
</dbReference>
<proteinExistence type="inferred from homology"/>
<feature type="active site" description="Charge relay system" evidence="7">
    <location>
        <position position="245"/>
    </location>
</feature>
<feature type="active site" description="Charge relay system" evidence="7">
    <location>
        <position position="183"/>
    </location>
</feature>
<evidence type="ECO:0000313" key="11">
    <source>
        <dbReference type="EMBL" id="KAK5082895.1"/>
    </source>
</evidence>
<feature type="compositionally biased region" description="Basic residues" evidence="8">
    <location>
        <begin position="129"/>
        <end position="138"/>
    </location>
</feature>
<evidence type="ECO:0000256" key="7">
    <source>
        <dbReference type="PROSITE-ProRule" id="PRU01240"/>
    </source>
</evidence>
<dbReference type="PROSITE" id="PS51892">
    <property type="entry name" value="SUBTILASE"/>
    <property type="match status" value="1"/>
</dbReference>
<sequence>MADTKLKILLLALLYLFSSISCEKHWFTFWTTYPDNSLLGLGIPEGHPKSNTELARMIGQDGEMTTSCISQKLGNAGYTWYVTSRMEVDLVNSKYKSFKMIRHVYDVEENKDGSQPPRKRYGANNPTKKSTRLRRRGFTKQDDAPRQLKFLSLPESAHNDLDSATQFVYDETAGKGVRIYFVDGGINPDSDVSTQMQFCCYLANAWTGLEEFRRTQRPQIGWIFAEPFSAHRKEDLAGRGPVDGHGSCTADLAAGAINGVAKRADITAVQTNVFTDTFLEALDLEISLDGMAQIYDEVVSRKYNDKAVVLLPFAWGGGGDGDVHWEAFQDAFFKVTEALLKKGVAVITGVPNGDEVCEGPPCIWGKPGNDPYLPDLITVGDADINDGSHIFDPEYRDDWVTIHGPGDDRKRDANGKDTGFQCAARTGEGNNEDVIQHGTSHASALIAGLMAYIKGHGFGPKEARQKLLELAYKRHPNGPKMPWNGVIP</sequence>
<evidence type="ECO:0000256" key="6">
    <source>
        <dbReference type="ARBA" id="ARBA00023145"/>
    </source>
</evidence>
<evidence type="ECO:0000256" key="9">
    <source>
        <dbReference type="SAM" id="SignalP"/>
    </source>
</evidence>
<dbReference type="PANTHER" id="PTHR43806">
    <property type="entry name" value="PEPTIDASE S8"/>
    <property type="match status" value="1"/>
</dbReference>
<evidence type="ECO:0000259" key="10">
    <source>
        <dbReference type="Pfam" id="PF00082"/>
    </source>
</evidence>
<dbReference type="GO" id="GO:0004252">
    <property type="term" value="F:serine-type endopeptidase activity"/>
    <property type="evidence" value="ECO:0007669"/>
    <property type="project" value="UniProtKB-UniRule"/>
</dbReference>
<keyword evidence="5 7" id="KW-0720">Serine protease</keyword>
<dbReference type="InterPro" id="IPR015500">
    <property type="entry name" value="Peptidase_S8_subtilisin-rel"/>
</dbReference>
<feature type="domain" description="Peptidase S8/S53" evidence="10">
    <location>
        <begin position="240"/>
        <end position="471"/>
    </location>
</feature>
<evidence type="ECO:0000313" key="12">
    <source>
        <dbReference type="Proteomes" id="UP001309876"/>
    </source>
</evidence>
<dbReference type="Pfam" id="PF00082">
    <property type="entry name" value="Peptidase_S8"/>
    <property type="match status" value="1"/>
</dbReference>
<dbReference type="PANTHER" id="PTHR43806:SF58">
    <property type="entry name" value="ALKALINE PROTEASE 1-RELATED"/>
    <property type="match status" value="1"/>
</dbReference>
<accession>A0AAN7SWH6</accession>
<keyword evidence="12" id="KW-1185">Reference proteome</keyword>
<feature type="active site" description="Charge relay system" evidence="7">
    <location>
        <position position="440"/>
    </location>
</feature>
<keyword evidence="2 7" id="KW-0645">Protease</keyword>
<name>A0AAN7SWH6_9EURO</name>
<reference evidence="11 12" key="1">
    <citation type="submission" date="2023-08" db="EMBL/GenBank/DDBJ databases">
        <title>Black Yeasts Isolated from many extreme environments.</title>
        <authorList>
            <person name="Coleine C."/>
            <person name="Stajich J.E."/>
            <person name="Selbmann L."/>
        </authorList>
    </citation>
    <scope>NUCLEOTIDE SEQUENCE [LARGE SCALE GENOMIC DNA]</scope>
    <source>
        <strain evidence="11 12">CCFEE 5910</strain>
    </source>
</reference>
<comment type="similarity">
    <text evidence="1 7">Belongs to the peptidase S8 family.</text>
</comment>
<dbReference type="InterPro" id="IPR036852">
    <property type="entry name" value="Peptidase_S8/S53_dom_sf"/>
</dbReference>
<gene>
    <name evidence="11" type="primary">agn1</name>
    <name evidence="11" type="ORF">LTR05_006776</name>
</gene>
<dbReference type="Proteomes" id="UP001309876">
    <property type="component" value="Unassembled WGS sequence"/>
</dbReference>
<evidence type="ECO:0000256" key="2">
    <source>
        <dbReference type="ARBA" id="ARBA00022670"/>
    </source>
</evidence>
<evidence type="ECO:0000256" key="3">
    <source>
        <dbReference type="ARBA" id="ARBA00022729"/>
    </source>
</evidence>
<dbReference type="PROSITE" id="PS51257">
    <property type="entry name" value="PROKAR_LIPOPROTEIN"/>
    <property type="match status" value="1"/>
</dbReference>
<dbReference type="PRINTS" id="PR00723">
    <property type="entry name" value="SUBTILISIN"/>
</dbReference>
<evidence type="ECO:0000256" key="8">
    <source>
        <dbReference type="SAM" id="MobiDB-lite"/>
    </source>
</evidence>
<feature type="chain" id="PRO_5042904771" evidence="9">
    <location>
        <begin position="23"/>
        <end position="488"/>
    </location>
</feature>
<feature type="region of interest" description="Disordered" evidence="8">
    <location>
        <begin position="109"/>
        <end position="139"/>
    </location>
</feature>
<evidence type="ECO:0000256" key="1">
    <source>
        <dbReference type="ARBA" id="ARBA00011073"/>
    </source>
</evidence>
<keyword evidence="3 9" id="KW-0732">Signal</keyword>
<dbReference type="InterPro" id="IPR000209">
    <property type="entry name" value="Peptidase_S8/S53_dom"/>
</dbReference>
<dbReference type="EMBL" id="JAVRRJ010000007">
    <property type="protein sequence ID" value="KAK5082895.1"/>
    <property type="molecule type" value="Genomic_DNA"/>
</dbReference>
<organism evidence="11 12">
    <name type="scientific">Lithohypha guttulata</name>
    <dbReference type="NCBI Taxonomy" id="1690604"/>
    <lineage>
        <taxon>Eukaryota</taxon>
        <taxon>Fungi</taxon>
        <taxon>Dikarya</taxon>
        <taxon>Ascomycota</taxon>
        <taxon>Pezizomycotina</taxon>
        <taxon>Eurotiomycetes</taxon>
        <taxon>Chaetothyriomycetidae</taxon>
        <taxon>Chaetothyriales</taxon>
        <taxon>Trichomeriaceae</taxon>
        <taxon>Lithohypha</taxon>
    </lineage>
</organism>
<dbReference type="GO" id="GO:0006508">
    <property type="term" value="P:proteolysis"/>
    <property type="evidence" value="ECO:0007669"/>
    <property type="project" value="UniProtKB-KW"/>
</dbReference>
<evidence type="ECO:0000256" key="4">
    <source>
        <dbReference type="ARBA" id="ARBA00022801"/>
    </source>
</evidence>
<feature type="signal peptide" evidence="9">
    <location>
        <begin position="1"/>
        <end position="22"/>
    </location>
</feature>
<evidence type="ECO:0000256" key="5">
    <source>
        <dbReference type="ARBA" id="ARBA00022825"/>
    </source>
</evidence>
<dbReference type="InterPro" id="IPR050131">
    <property type="entry name" value="Peptidase_S8_subtilisin-like"/>
</dbReference>
<keyword evidence="6" id="KW-0865">Zymogen</keyword>
<dbReference type="AlphaFoldDB" id="A0AAN7SWH6"/>
<keyword evidence="4 7" id="KW-0378">Hydrolase</keyword>
<comment type="caution">
    <text evidence="11">The sequence shown here is derived from an EMBL/GenBank/DDBJ whole genome shotgun (WGS) entry which is preliminary data.</text>
</comment>
<dbReference type="Gene3D" id="3.40.50.200">
    <property type="entry name" value="Peptidase S8/S53 domain"/>
    <property type="match status" value="1"/>
</dbReference>
<protein>
    <submittedName>
        <fullName evidence="11">Glucan endo-1,3-alpha-glucosidase agn1</fullName>
    </submittedName>
</protein>